<organism evidence="7 8">
    <name type="scientific">Leptothrix ochracea L12</name>
    <dbReference type="NCBI Taxonomy" id="735332"/>
    <lineage>
        <taxon>Bacteria</taxon>
        <taxon>Pseudomonadati</taxon>
        <taxon>Pseudomonadota</taxon>
        <taxon>Betaproteobacteria</taxon>
        <taxon>Burkholderiales</taxon>
        <taxon>Sphaerotilaceae</taxon>
        <taxon>Leptothrix</taxon>
    </lineage>
</organism>
<dbReference type="PANTHER" id="PTHR33231">
    <property type="entry name" value="30S RIBOSOMAL PROTEIN"/>
    <property type="match status" value="1"/>
</dbReference>
<evidence type="ECO:0000313" key="7">
    <source>
        <dbReference type="EMBL" id="EIM31762.1"/>
    </source>
</evidence>
<dbReference type="GO" id="GO:0045900">
    <property type="term" value="P:negative regulation of translational elongation"/>
    <property type="evidence" value="ECO:0007669"/>
    <property type="project" value="TreeGrafter"/>
</dbReference>
<dbReference type="CDD" id="cd00552">
    <property type="entry name" value="RaiA"/>
    <property type="match status" value="1"/>
</dbReference>
<dbReference type="NCBIfam" id="TIGR00741">
    <property type="entry name" value="yfiA"/>
    <property type="match status" value="1"/>
</dbReference>
<comment type="subunit">
    <text evidence="3">Associates exclusively with 100S ribosomes, which are dimers of 70S ribosomes.</text>
</comment>
<evidence type="ECO:0000256" key="4">
    <source>
        <dbReference type="ARBA" id="ARBA00041148"/>
    </source>
</evidence>
<keyword evidence="1" id="KW-0810">Translation regulation</keyword>
<evidence type="ECO:0000256" key="5">
    <source>
        <dbReference type="ARBA" id="ARBA00041319"/>
    </source>
</evidence>
<dbReference type="InterPro" id="IPR050574">
    <property type="entry name" value="HPF/YfiA_ribosome-assoc"/>
</dbReference>
<evidence type="ECO:0000256" key="6">
    <source>
        <dbReference type="SAM" id="MobiDB-lite"/>
    </source>
</evidence>
<proteinExistence type="inferred from homology"/>
<comment type="similarity">
    <text evidence="2">Belongs to the HPF/YfiA ribosome-associated protein family. Short HPF subfamily.</text>
</comment>
<dbReference type="GO" id="GO:0022627">
    <property type="term" value="C:cytosolic small ribosomal subunit"/>
    <property type="evidence" value="ECO:0007669"/>
    <property type="project" value="TreeGrafter"/>
</dbReference>
<keyword evidence="8" id="KW-1185">Reference proteome</keyword>
<reference evidence="7 8" key="1">
    <citation type="submission" date="2012-04" db="EMBL/GenBank/DDBJ databases">
        <title>Improved High-Quality Draft sequence of Leptothrix ochracea L12.</title>
        <authorList>
            <consortium name="US DOE Joint Genome Institute"/>
            <person name="Lucas S."/>
            <person name="Han J."/>
            <person name="Lapidus A."/>
            <person name="Cheng J.-F."/>
            <person name="Goodwin L."/>
            <person name="Pitluck S."/>
            <person name="Peters L."/>
            <person name="Zeytun A."/>
            <person name="Detter J.C."/>
            <person name="Han C."/>
            <person name="Tapia R."/>
            <person name="Land M."/>
            <person name="Hauser L."/>
            <person name="Kyrpides N."/>
            <person name="Ivanova N."/>
            <person name="Pagani I."/>
            <person name="Stepanauskas R."/>
            <person name="Masland D."/>
            <person name="Poulton N."/>
            <person name="Emerson D."/>
            <person name="Fleming E."/>
            <person name="Woyke T."/>
        </authorList>
    </citation>
    <scope>NUCLEOTIDE SEQUENCE [LARGE SCALE GENOMIC DNA]</scope>
    <source>
        <strain evidence="7 8">L12</strain>
    </source>
</reference>
<sequence length="114" mass="13282">MNLTISGHHLEVTPSLREYVLTKLDRVTRHFDQVVDVNVLLTVEKQKEKEKRQRAEVTLHAKGKDIFVESSHEDLYAAIDQTMDKLDRQVVRHKDRVQDHHHESHKRTVAGDVA</sequence>
<feature type="region of interest" description="Disordered" evidence="6">
    <location>
        <begin position="92"/>
        <end position="114"/>
    </location>
</feature>
<dbReference type="Proteomes" id="UP000053899">
    <property type="component" value="Unassembled WGS sequence"/>
</dbReference>
<evidence type="ECO:0000256" key="1">
    <source>
        <dbReference type="ARBA" id="ARBA00022845"/>
    </source>
</evidence>
<dbReference type="RefSeq" id="WP_009453147.1">
    <property type="nucleotide sequence ID" value="NZ_JH660667.1"/>
</dbReference>
<dbReference type="EMBL" id="JH660667">
    <property type="protein sequence ID" value="EIM31762.1"/>
    <property type="molecule type" value="Genomic_DNA"/>
</dbReference>
<protein>
    <recommendedName>
        <fullName evidence="4">Ribosome hibernation promoting factor</fullName>
    </recommendedName>
    <alternativeName>
        <fullName evidence="5">Hibernation factor HPF</fullName>
    </alternativeName>
</protein>
<dbReference type="InterPro" id="IPR003489">
    <property type="entry name" value="RHF/RaiA"/>
</dbReference>
<dbReference type="Gene3D" id="3.30.160.100">
    <property type="entry name" value="Ribosome hibernation promotion factor-like"/>
    <property type="match status" value="1"/>
</dbReference>
<dbReference type="HOGENOM" id="CLU_071472_3_1_4"/>
<dbReference type="SUPFAM" id="SSF69754">
    <property type="entry name" value="Ribosome binding protein Y (YfiA homologue)"/>
    <property type="match status" value="1"/>
</dbReference>
<dbReference type="AlphaFoldDB" id="I4Z6C0"/>
<accession>I4Z6C0</accession>
<name>I4Z6C0_9BURK</name>
<gene>
    <name evidence="7" type="ORF">LepocDRAFT_00005030</name>
</gene>
<evidence type="ECO:0000256" key="3">
    <source>
        <dbReference type="ARBA" id="ARBA00038695"/>
    </source>
</evidence>
<evidence type="ECO:0000256" key="2">
    <source>
        <dbReference type="ARBA" id="ARBA00038434"/>
    </source>
</evidence>
<dbReference type="GO" id="GO:0043024">
    <property type="term" value="F:ribosomal small subunit binding"/>
    <property type="evidence" value="ECO:0007669"/>
    <property type="project" value="TreeGrafter"/>
</dbReference>
<evidence type="ECO:0000313" key="8">
    <source>
        <dbReference type="Proteomes" id="UP000053899"/>
    </source>
</evidence>
<dbReference type="FunFam" id="3.30.160.100:FF:000001">
    <property type="entry name" value="Ribosome hibernation promoting factor"/>
    <property type="match status" value="1"/>
</dbReference>
<feature type="compositionally biased region" description="Basic and acidic residues" evidence="6">
    <location>
        <begin position="92"/>
        <end position="102"/>
    </location>
</feature>
<dbReference type="OrthoDB" id="9795980at2"/>
<dbReference type="PANTHER" id="PTHR33231:SF1">
    <property type="entry name" value="30S RIBOSOMAL PROTEIN"/>
    <property type="match status" value="1"/>
</dbReference>
<dbReference type="GeneID" id="92351991"/>
<dbReference type="InterPro" id="IPR036567">
    <property type="entry name" value="RHF-like"/>
</dbReference>
<dbReference type="Pfam" id="PF02482">
    <property type="entry name" value="Ribosomal_S30AE"/>
    <property type="match status" value="1"/>
</dbReference>